<dbReference type="AlphaFoldDB" id="A0A2K9YXM7"/>
<gene>
    <name evidence="1" type="ORF">CUJ84_Chr000318</name>
</gene>
<dbReference type="Proteomes" id="UP000238523">
    <property type="component" value="Chromosome"/>
</dbReference>
<evidence type="ECO:0000313" key="1">
    <source>
        <dbReference type="EMBL" id="AUW40734.1"/>
    </source>
</evidence>
<name>A0A2K9YXM7_RHILE</name>
<protein>
    <submittedName>
        <fullName evidence="1">Uncharacterized protein</fullName>
    </submittedName>
</protein>
<organism evidence="1 2">
    <name type="scientific">Rhizobium leguminosarum</name>
    <dbReference type="NCBI Taxonomy" id="384"/>
    <lineage>
        <taxon>Bacteria</taxon>
        <taxon>Pseudomonadati</taxon>
        <taxon>Pseudomonadota</taxon>
        <taxon>Alphaproteobacteria</taxon>
        <taxon>Hyphomicrobiales</taxon>
        <taxon>Rhizobiaceae</taxon>
        <taxon>Rhizobium/Agrobacterium group</taxon>
        <taxon>Rhizobium</taxon>
    </lineage>
</organism>
<reference evidence="1 2" key="1">
    <citation type="submission" date="2017-11" db="EMBL/GenBank/DDBJ databases">
        <title>Complete genome of Rhizobium leguminosarum Norway, an ineffective micro-symbiont.</title>
        <authorList>
            <person name="Hoffrichter A."/>
            <person name="Liang J."/>
            <person name="Brachmann A."/>
            <person name="Marin M."/>
        </authorList>
    </citation>
    <scope>NUCLEOTIDE SEQUENCE [LARGE SCALE GENOMIC DNA]</scope>
    <source>
        <strain evidence="1 2">Norway</strain>
    </source>
</reference>
<sequence>MRHNETVRMSGYPALIDMVHLESYRIDPIDSSTLSGH</sequence>
<evidence type="ECO:0000313" key="2">
    <source>
        <dbReference type="Proteomes" id="UP000238523"/>
    </source>
</evidence>
<accession>A0A2K9YXM7</accession>
<proteinExistence type="predicted"/>
<dbReference type="EMBL" id="CP025012">
    <property type="protein sequence ID" value="AUW40734.1"/>
    <property type="molecule type" value="Genomic_DNA"/>
</dbReference>